<protein>
    <submittedName>
        <fullName evidence="2">Uncharacterized protein</fullName>
    </submittedName>
</protein>
<feature type="chain" id="PRO_5031366609" evidence="1">
    <location>
        <begin position="18"/>
        <end position="218"/>
    </location>
</feature>
<evidence type="ECO:0000256" key="1">
    <source>
        <dbReference type="SAM" id="SignalP"/>
    </source>
</evidence>
<dbReference type="Proteomes" id="UP000565521">
    <property type="component" value="Unassembled WGS sequence"/>
</dbReference>
<dbReference type="RefSeq" id="WP_176906684.1">
    <property type="nucleotide sequence ID" value="NZ_JABKAU010000002.1"/>
</dbReference>
<organism evidence="2 3">
    <name type="scientific">Hymenobacter lapidiphilus</name>
    <dbReference type="NCBI Taxonomy" id="2608003"/>
    <lineage>
        <taxon>Bacteria</taxon>
        <taxon>Pseudomonadati</taxon>
        <taxon>Bacteroidota</taxon>
        <taxon>Cytophagia</taxon>
        <taxon>Cytophagales</taxon>
        <taxon>Hymenobacteraceae</taxon>
        <taxon>Hymenobacter</taxon>
    </lineage>
</organism>
<keyword evidence="3" id="KW-1185">Reference proteome</keyword>
<reference evidence="2 3" key="1">
    <citation type="submission" date="2020-05" db="EMBL/GenBank/DDBJ databases">
        <title>Hymenobacter terrestris sp. nov. and Hymenobacter lapidiphilus sp. nov., isolated from regoliths in Antarctica.</title>
        <authorList>
            <person name="Sedlacek I."/>
            <person name="Pantucek R."/>
            <person name="Zeman M."/>
            <person name="Holochova P."/>
            <person name="Kralova S."/>
            <person name="Stankova E."/>
            <person name="Sedo O."/>
            <person name="Micenkova L."/>
            <person name="Svec P."/>
            <person name="Gupta V."/>
            <person name="Sood U."/>
            <person name="Korpole U.S."/>
            <person name="Lal R."/>
        </authorList>
    </citation>
    <scope>NUCLEOTIDE SEQUENCE [LARGE SCALE GENOMIC DNA]</scope>
    <source>
        <strain evidence="2 3">P5342</strain>
    </source>
</reference>
<keyword evidence="1" id="KW-0732">Signal</keyword>
<sequence length="218" mass="23642">MRVHLLLLSALFPLAAACSGPTSQPAEQAATPNTAEAAAIAPLEPLDTVRAATVTAQSDTLLTNQSRHVFSNQAAPDVFSLVLRGPAVLSGEATFTITTATGEVIFREILTSPELEAALVYEMKTPTATQAEREAYVRRRLREFFADANFRRPALAANAAYPSPAPAYPSPAPASPDRATWNDLRQRPDAVRFDYLVGKEDRRHLVWSPLGQQVVHLP</sequence>
<evidence type="ECO:0000313" key="2">
    <source>
        <dbReference type="EMBL" id="NVO29983.1"/>
    </source>
</evidence>
<dbReference type="AlphaFoldDB" id="A0A7Y7U429"/>
<comment type="caution">
    <text evidence="2">The sequence shown here is derived from an EMBL/GenBank/DDBJ whole genome shotgun (WGS) entry which is preliminary data.</text>
</comment>
<gene>
    <name evidence="2" type="ORF">HW554_02085</name>
</gene>
<evidence type="ECO:0000313" key="3">
    <source>
        <dbReference type="Proteomes" id="UP000565521"/>
    </source>
</evidence>
<name>A0A7Y7U429_9BACT</name>
<dbReference type="PROSITE" id="PS51257">
    <property type="entry name" value="PROKAR_LIPOPROTEIN"/>
    <property type="match status" value="1"/>
</dbReference>
<accession>A0A7Y7U429</accession>
<dbReference type="EMBL" id="JABKAU010000002">
    <property type="protein sequence ID" value="NVO29983.1"/>
    <property type="molecule type" value="Genomic_DNA"/>
</dbReference>
<feature type="signal peptide" evidence="1">
    <location>
        <begin position="1"/>
        <end position="17"/>
    </location>
</feature>
<proteinExistence type="predicted"/>